<accession>A0A9D5Q870</accession>
<gene>
    <name evidence="1" type="ORF">GF339_20745</name>
</gene>
<comment type="caution">
    <text evidence="1">The sequence shown here is derived from an EMBL/GenBank/DDBJ whole genome shotgun (WGS) entry which is preliminary data.</text>
</comment>
<organism evidence="1 2">
    <name type="scientific">candidate division KSB3 bacterium</name>
    <dbReference type="NCBI Taxonomy" id="2044937"/>
    <lineage>
        <taxon>Bacteria</taxon>
        <taxon>candidate division KSB3</taxon>
    </lineage>
</organism>
<dbReference type="EMBL" id="WJJP01000675">
    <property type="protein sequence ID" value="MBD3327027.1"/>
    <property type="molecule type" value="Genomic_DNA"/>
</dbReference>
<dbReference type="Proteomes" id="UP000649604">
    <property type="component" value="Unassembled WGS sequence"/>
</dbReference>
<evidence type="ECO:0000313" key="1">
    <source>
        <dbReference type="EMBL" id="MBD3327027.1"/>
    </source>
</evidence>
<sequence>MAISGNPRMMAHDIARGLTNVTPASLKKYTPQDLKVLVNNLQIVLREIRGKQTPQGDLMALKQRNQHLQHINQAITIITNYAKKRKIQL</sequence>
<protein>
    <submittedName>
        <fullName evidence="1">Uncharacterized protein</fullName>
    </submittedName>
</protein>
<proteinExistence type="predicted"/>
<dbReference type="AlphaFoldDB" id="A0A9D5Q870"/>
<reference evidence="1" key="1">
    <citation type="submission" date="2019-11" db="EMBL/GenBank/DDBJ databases">
        <title>Microbial mats filling the niche in hypersaline microbial mats.</title>
        <authorList>
            <person name="Wong H.L."/>
            <person name="Macleod F.I."/>
            <person name="White R.A. III"/>
            <person name="Burns B.P."/>
        </authorList>
    </citation>
    <scope>NUCLEOTIDE SEQUENCE</scope>
    <source>
        <strain evidence="1">Rbin_158</strain>
    </source>
</reference>
<evidence type="ECO:0000313" key="2">
    <source>
        <dbReference type="Proteomes" id="UP000649604"/>
    </source>
</evidence>
<name>A0A9D5Q870_9BACT</name>